<dbReference type="RefSeq" id="WP_193436283.1">
    <property type="nucleotide sequence ID" value="NZ_CP063144.1"/>
</dbReference>
<evidence type="ECO:0008006" key="3">
    <source>
        <dbReference type="Google" id="ProtNLM"/>
    </source>
</evidence>
<dbReference type="EMBL" id="CP063144">
    <property type="protein sequence ID" value="QOR94486.1"/>
    <property type="molecule type" value="Genomic_DNA"/>
</dbReference>
<reference evidence="1 2" key="1">
    <citation type="submission" date="2020-10" db="EMBL/GenBank/DDBJ databases">
        <title>Complete genome sequence of Thermosphaera aggregans strain 3507.</title>
        <authorList>
            <person name="Zayulina K.S."/>
            <person name="Elcheninov A.G."/>
            <person name="Toshchakov S.V."/>
            <person name="Kublanov I.V."/>
            <person name="Kochetkova T.V."/>
        </authorList>
    </citation>
    <scope>NUCLEOTIDE SEQUENCE [LARGE SCALE GENOMIC DNA]</scope>
    <source>
        <strain evidence="1 2">3507</strain>
    </source>
</reference>
<dbReference type="AlphaFoldDB" id="A0A7M1UR04"/>
<keyword evidence="2" id="KW-1185">Reference proteome</keyword>
<gene>
    <name evidence="1" type="ORF">IMZ38_00585</name>
</gene>
<dbReference type="KEGG" id="tcs:IMZ38_00585"/>
<protein>
    <recommendedName>
        <fullName evidence="3">ABC transporter substrate-binding protein</fullName>
    </recommendedName>
</protein>
<name>A0A7M1UR04_9CREN</name>
<proteinExistence type="predicted"/>
<dbReference type="SUPFAM" id="SSF53850">
    <property type="entry name" value="Periplasmic binding protein-like II"/>
    <property type="match status" value="1"/>
</dbReference>
<sequence>MRRKPLVATITLALVLLKALGVYYGFYSGSTSTAKAVSLGLEFNAHATPFYMVLDNALLEMKGVNVTNILLFKTGMELAAGVARGDIAAGQACLGPILVMIDKGIPIRIIGKIHDGGFAVIVNPDRVSSVKDLNG</sequence>
<evidence type="ECO:0000313" key="1">
    <source>
        <dbReference type="EMBL" id="QOR94486.1"/>
    </source>
</evidence>
<organism evidence="1 2">
    <name type="scientific">Thermosphaera chiliense</name>
    <dbReference type="NCBI Taxonomy" id="3402707"/>
    <lineage>
        <taxon>Archaea</taxon>
        <taxon>Thermoproteota</taxon>
        <taxon>Thermoprotei</taxon>
        <taxon>Desulfurococcales</taxon>
        <taxon>Desulfurococcaceae</taxon>
        <taxon>Thermosphaera</taxon>
    </lineage>
</organism>
<accession>A0A7M1UR04</accession>
<evidence type="ECO:0000313" key="2">
    <source>
        <dbReference type="Proteomes" id="UP000593766"/>
    </source>
</evidence>
<dbReference type="Proteomes" id="UP000593766">
    <property type="component" value="Chromosome"/>
</dbReference>
<dbReference type="Gene3D" id="3.40.190.10">
    <property type="entry name" value="Periplasmic binding protein-like II"/>
    <property type="match status" value="1"/>
</dbReference>
<dbReference type="GeneID" id="59453869"/>